<accession>A0A7S1FVJ1</accession>
<dbReference type="Gene3D" id="3.40.630.30">
    <property type="match status" value="1"/>
</dbReference>
<protein>
    <recommendedName>
        <fullName evidence="2">N-acetyltransferase domain-containing protein</fullName>
    </recommendedName>
</protein>
<proteinExistence type="predicted"/>
<reference evidence="1" key="1">
    <citation type="submission" date="2021-01" db="EMBL/GenBank/DDBJ databases">
        <authorList>
            <person name="Corre E."/>
            <person name="Pelletier E."/>
            <person name="Niang G."/>
            <person name="Scheremetjew M."/>
            <person name="Finn R."/>
            <person name="Kale V."/>
            <person name="Holt S."/>
            <person name="Cochrane G."/>
            <person name="Meng A."/>
            <person name="Brown T."/>
            <person name="Cohen L."/>
        </authorList>
    </citation>
    <scope>NUCLEOTIDE SEQUENCE</scope>
    <source>
        <strain evidence="1">308</strain>
    </source>
</reference>
<name>A0A7S1FVJ1_9STRA</name>
<sequence length="598" mass="68958">MSSTMARKRSRLGDENISNKIPCVQAASHMLANGSTKIVSMKSERKPLHDPVYFSLPPSRDENFTTRNDCQRWDPSISVKTFHKNSWFLSKFRNETEVDFTRFTKNQKNQGRNPAEEKDLAASGLPMSNGVIWSPKSREEWEECLDEMVNLCADAALRSSTLRGLRNEDPPLTREYIEDRINIDDPLRGYQIRCKYEGDLQGFVMTTTFTTWTNYFKWDSKHPAAGIRFPRKNQLLIERLSRTRDKSGQFASELESQPRNGDGVSGVVWNTIAEISLIGALGCGEYLLRMALDDIRKQGHYKYVALQATKSSCSFYERFGFVRVGAVARYDFDPNSKVVGYRHWTYAEEQINREKHGGPSLMMVKKISKDTPSILDALGVFFVTNKPYILPEADRTHTIEQKTTEKLSENIEQATFPRDSKSFGTIIHSKSTRKKTMEGSPLIPRPRNRKAINNNLTATRTNSNGTKDVEFFKHASAQTLRKQVCYHRDNPNNPSFYNKVVRYKFDKNTKKLHNQFRQPYYFVVHYNLSIQTLILMPMKKDGIFMKGGRAGRVRWKVDFNSYGRSISHASSCNFEIVRSDHVAKKGFIYEERWDVHDN</sequence>
<evidence type="ECO:0000313" key="1">
    <source>
        <dbReference type="EMBL" id="CAD8892227.1"/>
    </source>
</evidence>
<dbReference type="AlphaFoldDB" id="A0A7S1FVJ1"/>
<dbReference type="EMBL" id="HBFR01026940">
    <property type="protein sequence ID" value="CAD8892227.1"/>
    <property type="molecule type" value="Transcribed_RNA"/>
</dbReference>
<gene>
    <name evidence="1" type="ORF">CHYS00102_LOCUS19433</name>
</gene>
<dbReference type="SUPFAM" id="SSF55729">
    <property type="entry name" value="Acyl-CoA N-acyltransferases (Nat)"/>
    <property type="match status" value="2"/>
</dbReference>
<dbReference type="InterPro" id="IPR016181">
    <property type="entry name" value="Acyl_CoA_acyltransferase"/>
</dbReference>
<evidence type="ECO:0008006" key="2">
    <source>
        <dbReference type="Google" id="ProtNLM"/>
    </source>
</evidence>
<organism evidence="1">
    <name type="scientific">Corethron hystrix</name>
    <dbReference type="NCBI Taxonomy" id="216773"/>
    <lineage>
        <taxon>Eukaryota</taxon>
        <taxon>Sar</taxon>
        <taxon>Stramenopiles</taxon>
        <taxon>Ochrophyta</taxon>
        <taxon>Bacillariophyta</taxon>
        <taxon>Coscinodiscophyceae</taxon>
        <taxon>Corethrophycidae</taxon>
        <taxon>Corethrales</taxon>
        <taxon>Corethraceae</taxon>
        <taxon>Corethron</taxon>
    </lineage>
</organism>